<evidence type="ECO:0000313" key="1">
    <source>
        <dbReference type="EMBL" id="KAG1904455.1"/>
    </source>
</evidence>
<protein>
    <submittedName>
        <fullName evidence="1">Uncharacterized protein</fullName>
    </submittedName>
</protein>
<accession>A0AAD4HNP3</accession>
<reference evidence="1" key="1">
    <citation type="journal article" date="2020" name="New Phytol.">
        <title>Comparative genomics reveals dynamic genome evolution in host specialist ectomycorrhizal fungi.</title>
        <authorList>
            <person name="Lofgren L.A."/>
            <person name="Nguyen N.H."/>
            <person name="Vilgalys R."/>
            <person name="Ruytinx J."/>
            <person name="Liao H.L."/>
            <person name="Branco S."/>
            <person name="Kuo A."/>
            <person name="LaButti K."/>
            <person name="Lipzen A."/>
            <person name="Andreopoulos W."/>
            <person name="Pangilinan J."/>
            <person name="Riley R."/>
            <person name="Hundley H."/>
            <person name="Na H."/>
            <person name="Barry K."/>
            <person name="Grigoriev I.V."/>
            <person name="Stajich J.E."/>
            <person name="Kennedy P.G."/>
        </authorList>
    </citation>
    <scope>NUCLEOTIDE SEQUENCE</scope>
    <source>
        <strain evidence="1">FC203</strain>
    </source>
</reference>
<gene>
    <name evidence="1" type="ORF">F5891DRAFT_1184668</name>
</gene>
<keyword evidence="2" id="KW-1185">Reference proteome</keyword>
<dbReference type="GeneID" id="64660770"/>
<sequence>MSFHQWSSSAASAIPSASEQQHALLLASFPVQLTQSLACQASTSSVAHASRTPIHTIQNQFSIEELTAQCAKALKEDRKDALSELERYEREPITLNAGERVTDLVRFWKVSSTVPSRT</sequence>
<dbReference type="AlphaFoldDB" id="A0AAD4HNP3"/>
<organism evidence="1 2">
    <name type="scientific">Suillus fuscotomentosus</name>
    <dbReference type="NCBI Taxonomy" id="1912939"/>
    <lineage>
        <taxon>Eukaryota</taxon>
        <taxon>Fungi</taxon>
        <taxon>Dikarya</taxon>
        <taxon>Basidiomycota</taxon>
        <taxon>Agaricomycotina</taxon>
        <taxon>Agaricomycetes</taxon>
        <taxon>Agaricomycetidae</taxon>
        <taxon>Boletales</taxon>
        <taxon>Suillineae</taxon>
        <taxon>Suillaceae</taxon>
        <taxon>Suillus</taxon>
    </lineage>
</organism>
<comment type="caution">
    <text evidence="1">The sequence shown here is derived from an EMBL/GenBank/DDBJ whole genome shotgun (WGS) entry which is preliminary data.</text>
</comment>
<name>A0AAD4HNP3_9AGAM</name>
<dbReference type="RefSeq" id="XP_041230030.1">
    <property type="nucleotide sequence ID" value="XM_041366472.1"/>
</dbReference>
<evidence type="ECO:0000313" key="2">
    <source>
        <dbReference type="Proteomes" id="UP001195769"/>
    </source>
</evidence>
<dbReference type="EMBL" id="JABBWK010000010">
    <property type="protein sequence ID" value="KAG1904455.1"/>
    <property type="molecule type" value="Genomic_DNA"/>
</dbReference>
<proteinExistence type="predicted"/>
<dbReference type="Proteomes" id="UP001195769">
    <property type="component" value="Unassembled WGS sequence"/>
</dbReference>